<proteinExistence type="predicted"/>
<evidence type="ECO:0008006" key="4">
    <source>
        <dbReference type="Google" id="ProtNLM"/>
    </source>
</evidence>
<sequence length="280" mass="30886">MFNGMSERNLITWFAMISGYNQGGKPIMAAKLLSQIQVEPNEYIFASAISACASLLASRLGEQIHAWAVKLGYSSNSFVSNSLVSMYMKCGQSREALTTFSGTAEPNSVSYNALIMGIMAKEISVMPDDFTYTSVLAVCAGLASIPHGKQIHSHLIRTRLDKDVTVCNALVNMKAVEIFEQMKERGINPDSVTFIRLISACNHAWLVDKGQEYFNSMVDIYVIAPDVEHFSCLIDLLGRAGRLKEAEEYRDKFPSGHDSIILGCLLSACRLHGDIITRLI</sequence>
<dbReference type="InterPro" id="IPR046960">
    <property type="entry name" value="PPR_At4g14850-like_plant"/>
</dbReference>
<dbReference type="GO" id="GO:0099402">
    <property type="term" value="P:plant organ development"/>
    <property type="evidence" value="ECO:0007669"/>
    <property type="project" value="UniProtKB-ARBA"/>
</dbReference>
<evidence type="ECO:0000256" key="1">
    <source>
        <dbReference type="ARBA" id="ARBA00022737"/>
    </source>
</evidence>
<dbReference type="InterPro" id="IPR002885">
    <property type="entry name" value="PPR_rpt"/>
</dbReference>
<name>A0AA88QRC4_9ASTE</name>
<dbReference type="Proteomes" id="UP001187471">
    <property type="component" value="Unassembled WGS sequence"/>
</dbReference>
<organism evidence="2 3">
    <name type="scientific">Escallonia rubra</name>
    <dbReference type="NCBI Taxonomy" id="112253"/>
    <lineage>
        <taxon>Eukaryota</taxon>
        <taxon>Viridiplantae</taxon>
        <taxon>Streptophyta</taxon>
        <taxon>Embryophyta</taxon>
        <taxon>Tracheophyta</taxon>
        <taxon>Spermatophyta</taxon>
        <taxon>Magnoliopsida</taxon>
        <taxon>eudicotyledons</taxon>
        <taxon>Gunneridae</taxon>
        <taxon>Pentapetalae</taxon>
        <taxon>asterids</taxon>
        <taxon>campanulids</taxon>
        <taxon>Escalloniales</taxon>
        <taxon>Escalloniaceae</taxon>
        <taxon>Escallonia</taxon>
    </lineage>
</organism>
<dbReference type="PANTHER" id="PTHR47926">
    <property type="entry name" value="PENTATRICOPEPTIDE REPEAT-CONTAINING PROTEIN"/>
    <property type="match status" value="1"/>
</dbReference>
<dbReference type="InterPro" id="IPR011990">
    <property type="entry name" value="TPR-like_helical_dom_sf"/>
</dbReference>
<dbReference type="GO" id="GO:0003723">
    <property type="term" value="F:RNA binding"/>
    <property type="evidence" value="ECO:0007669"/>
    <property type="project" value="InterPro"/>
</dbReference>
<dbReference type="EMBL" id="JAVXUO010002834">
    <property type="protein sequence ID" value="KAK2969231.1"/>
    <property type="molecule type" value="Genomic_DNA"/>
</dbReference>
<dbReference type="AlphaFoldDB" id="A0AA88QRC4"/>
<comment type="caution">
    <text evidence="2">The sequence shown here is derived from an EMBL/GenBank/DDBJ whole genome shotgun (WGS) entry which is preliminary data.</text>
</comment>
<dbReference type="PANTHER" id="PTHR47926:SF347">
    <property type="entry name" value="PENTATRICOPEPTIDE REPEAT-CONTAINING PROTEIN"/>
    <property type="match status" value="1"/>
</dbReference>
<evidence type="ECO:0000313" key="3">
    <source>
        <dbReference type="Proteomes" id="UP001187471"/>
    </source>
</evidence>
<dbReference type="GO" id="GO:0009451">
    <property type="term" value="P:RNA modification"/>
    <property type="evidence" value="ECO:0007669"/>
    <property type="project" value="InterPro"/>
</dbReference>
<gene>
    <name evidence="2" type="ORF">RJ640_003465</name>
</gene>
<keyword evidence="3" id="KW-1185">Reference proteome</keyword>
<protein>
    <recommendedName>
        <fullName evidence="4">Pentatricopeptide repeat-containing protein</fullName>
    </recommendedName>
</protein>
<evidence type="ECO:0000313" key="2">
    <source>
        <dbReference type="EMBL" id="KAK2969231.1"/>
    </source>
</evidence>
<dbReference type="Pfam" id="PF13812">
    <property type="entry name" value="PPR_3"/>
    <property type="match status" value="1"/>
</dbReference>
<dbReference type="FunFam" id="1.25.40.10:FF:000158">
    <property type="entry name" value="pentatricopeptide repeat-containing protein At2g33680"/>
    <property type="match status" value="1"/>
</dbReference>
<dbReference type="Gene3D" id="1.25.40.10">
    <property type="entry name" value="Tetratricopeptide repeat domain"/>
    <property type="match status" value="3"/>
</dbReference>
<dbReference type="Pfam" id="PF01535">
    <property type="entry name" value="PPR"/>
    <property type="match status" value="3"/>
</dbReference>
<accession>A0AA88QRC4</accession>
<reference evidence="2" key="1">
    <citation type="submission" date="2022-12" db="EMBL/GenBank/DDBJ databases">
        <title>Draft genome assemblies for two species of Escallonia (Escalloniales).</title>
        <authorList>
            <person name="Chanderbali A."/>
            <person name="Dervinis C."/>
            <person name="Anghel I."/>
            <person name="Soltis D."/>
            <person name="Soltis P."/>
            <person name="Zapata F."/>
        </authorList>
    </citation>
    <scope>NUCLEOTIDE SEQUENCE</scope>
    <source>
        <strain evidence="2">UCBG92.1500</strain>
        <tissue evidence="2">Leaf</tissue>
    </source>
</reference>
<keyword evidence="1" id="KW-0677">Repeat</keyword>